<protein>
    <submittedName>
        <fullName evidence="8">Rubrerythrin family protein</fullName>
    </submittedName>
</protein>
<dbReference type="NCBIfam" id="NF045767">
    <property type="entry name" value="RuberyRbr"/>
    <property type="match status" value="1"/>
</dbReference>
<dbReference type="PANTHER" id="PTHR43865">
    <property type="entry name" value="RUBRERYTHRIN-RELATED"/>
    <property type="match status" value="1"/>
</dbReference>
<comment type="cofactor">
    <cofactor evidence="1">
        <name>Fe(3+)</name>
        <dbReference type="ChEBI" id="CHEBI:29034"/>
    </cofactor>
</comment>
<keyword evidence="2" id="KW-0813">Transport</keyword>
<dbReference type="InterPro" id="IPR009040">
    <property type="entry name" value="Ferritin-like_diiron"/>
</dbReference>
<dbReference type="Pfam" id="PF02915">
    <property type="entry name" value="Rubrerythrin"/>
    <property type="match status" value="1"/>
</dbReference>
<evidence type="ECO:0000256" key="2">
    <source>
        <dbReference type="ARBA" id="ARBA00022448"/>
    </source>
</evidence>
<comment type="caution">
    <text evidence="8">The sequence shown here is derived from an EMBL/GenBank/DDBJ whole genome shotgun (WGS) entry which is preliminary data.</text>
</comment>
<dbReference type="PANTHER" id="PTHR43865:SF1">
    <property type="entry name" value="RUBRERYTHRIN-RELATED"/>
    <property type="match status" value="1"/>
</dbReference>
<dbReference type="InterPro" id="IPR012347">
    <property type="entry name" value="Ferritin-like"/>
</dbReference>
<keyword evidence="9" id="KW-1185">Reference proteome</keyword>
<dbReference type="SUPFAM" id="SSF47240">
    <property type="entry name" value="Ferritin-like"/>
    <property type="match status" value="1"/>
</dbReference>
<evidence type="ECO:0000256" key="4">
    <source>
        <dbReference type="ARBA" id="ARBA00022982"/>
    </source>
</evidence>
<dbReference type="InterPro" id="IPR009078">
    <property type="entry name" value="Ferritin-like_SF"/>
</dbReference>
<dbReference type="EMBL" id="JAKNHQ010000020">
    <property type="protein sequence ID" value="MCG4611653.1"/>
    <property type="molecule type" value="Genomic_DNA"/>
</dbReference>
<dbReference type="InterPro" id="IPR024934">
    <property type="entry name" value="Rubredoxin-like_dom"/>
</dbReference>
<feature type="domain" description="Ferritin-like diiron" evidence="7">
    <location>
        <begin position="3"/>
        <end position="135"/>
    </location>
</feature>
<name>A0ABS9MLE8_9FIRM</name>
<dbReference type="CDD" id="cd00729">
    <property type="entry name" value="rubredoxin_SM"/>
    <property type="match status" value="1"/>
</dbReference>
<evidence type="ECO:0000259" key="7">
    <source>
        <dbReference type="PROSITE" id="PS50905"/>
    </source>
</evidence>
<keyword evidence="3" id="KW-0479">Metal-binding</keyword>
<dbReference type="Pfam" id="PF21349">
    <property type="entry name" value="RUBY_RBDX"/>
    <property type="match status" value="1"/>
</dbReference>
<evidence type="ECO:0000313" key="8">
    <source>
        <dbReference type="EMBL" id="MCG4611653.1"/>
    </source>
</evidence>
<reference evidence="8 9" key="1">
    <citation type="submission" date="2022-01" db="EMBL/GenBank/DDBJ databases">
        <title>Collection of gut derived symbiotic bacterial strains cultured from healthy donors.</title>
        <authorList>
            <person name="Lin H."/>
            <person name="Kohout C."/>
            <person name="Waligurski E."/>
            <person name="Pamer E.G."/>
        </authorList>
    </citation>
    <scope>NUCLEOTIDE SEQUENCE [LARGE SCALE GENOMIC DNA]</scope>
    <source>
        <strain evidence="8 9">DFI.7.58</strain>
    </source>
</reference>
<dbReference type="CDD" id="cd01041">
    <property type="entry name" value="Rubrerythrin"/>
    <property type="match status" value="1"/>
</dbReference>
<accession>A0ABS9MLE8</accession>
<dbReference type="Proteomes" id="UP001298681">
    <property type="component" value="Unassembled WGS sequence"/>
</dbReference>
<evidence type="ECO:0000313" key="9">
    <source>
        <dbReference type="Proteomes" id="UP001298681"/>
    </source>
</evidence>
<evidence type="ECO:0000256" key="3">
    <source>
        <dbReference type="ARBA" id="ARBA00022723"/>
    </source>
</evidence>
<dbReference type="SUPFAM" id="SSF57802">
    <property type="entry name" value="Rubredoxin-like"/>
    <property type="match status" value="1"/>
</dbReference>
<evidence type="ECO:0000256" key="5">
    <source>
        <dbReference type="ARBA" id="ARBA00023004"/>
    </source>
</evidence>
<keyword evidence="5" id="KW-0408">Iron</keyword>
<dbReference type="RefSeq" id="WP_087229637.1">
    <property type="nucleotide sequence ID" value="NZ_JAKNHQ010000020.1"/>
</dbReference>
<evidence type="ECO:0000259" key="6">
    <source>
        <dbReference type="PROSITE" id="PS50903"/>
    </source>
</evidence>
<dbReference type="Gene3D" id="1.20.1260.10">
    <property type="match status" value="1"/>
</dbReference>
<dbReference type="InterPro" id="IPR003251">
    <property type="entry name" value="Rr_diiron-bd_dom"/>
</dbReference>
<sequence length="180" mass="20267">MENIKGTKTEANLMAAFAGESQARNKYTFYASKARKEGYVQIANLFEETANNEKEHAKIWFKLLHDGEIADTATNLKDAAAGENYEWTDMYASFAEDARAEGFPRIAALFEMVGKIEKEHEARYLALLKNVEEGLVFSRDGDMIWQCSNCGHIVIGKKAPEICPVCAHPKAYFQLLAKNY</sequence>
<dbReference type="InterPro" id="IPR052364">
    <property type="entry name" value="Rubrerythrin"/>
</dbReference>
<dbReference type="PROSITE" id="PS50903">
    <property type="entry name" value="RUBREDOXIN_LIKE"/>
    <property type="match status" value="1"/>
</dbReference>
<proteinExistence type="predicted"/>
<gene>
    <name evidence="8" type="ORF">L0P57_12025</name>
</gene>
<feature type="domain" description="Rubredoxin-like" evidence="6">
    <location>
        <begin position="142"/>
        <end position="176"/>
    </location>
</feature>
<dbReference type="PROSITE" id="PS50905">
    <property type="entry name" value="FERRITIN_LIKE"/>
    <property type="match status" value="1"/>
</dbReference>
<evidence type="ECO:0000256" key="1">
    <source>
        <dbReference type="ARBA" id="ARBA00001965"/>
    </source>
</evidence>
<keyword evidence="4" id="KW-0249">Electron transport</keyword>
<dbReference type="Gene3D" id="2.20.28.10">
    <property type="match status" value="1"/>
</dbReference>
<dbReference type="InterPro" id="IPR048574">
    <property type="entry name" value="RUBY_RBDX"/>
</dbReference>
<organism evidence="8 9">
    <name type="scientific">Anaeromassilibacillus senegalensis</name>
    <dbReference type="NCBI Taxonomy" id="1673717"/>
    <lineage>
        <taxon>Bacteria</taxon>
        <taxon>Bacillati</taxon>
        <taxon>Bacillota</taxon>
        <taxon>Clostridia</taxon>
        <taxon>Eubacteriales</taxon>
        <taxon>Acutalibacteraceae</taxon>
        <taxon>Anaeromassilibacillus</taxon>
    </lineage>
</organism>